<proteinExistence type="predicted"/>
<dbReference type="HOGENOM" id="CLU_059407_0_0_1"/>
<dbReference type="PANTHER" id="PTHR34815">
    <property type="entry name" value="LYSINE ACETYLTRANSFERASE"/>
    <property type="match status" value="1"/>
</dbReference>
<organism evidence="3">
    <name type="scientific">Candida tenuis (strain ATCC 10573 / BCRC 21748 / CBS 615 / JCM 9827 / NBRC 10315 / NRRL Y-1498 / VKM Y-70)</name>
    <name type="common">Yeast</name>
    <name type="synonym">Yamadazyma tenuis</name>
    <dbReference type="NCBI Taxonomy" id="590646"/>
    <lineage>
        <taxon>Eukaryota</taxon>
        <taxon>Fungi</taxon>
        <taxon>Dikarya</taxon>
        <taxon>Ascomycota</taxon>
        <taxon>Saccharomycotina</taxon>
        <taxon>Pichiomycetes</taxon>
        <taxon>Debaryomycetaceae</taxon>
        <taxon>Yamadazyma</taxon>
    </lineage>
</organism>
<evidence type="ECO:0000313" key="2">
    <source>
        <dbReference type="EMBL" id="EGV64067.1"/>
    </source>
</evidence>
<dbReference type="OrthoDB" id="4075408at2759"/>
<dbReference type="eggNOG" id="ENOG502QPR6">
    <property type="taxonomic scope" value="Eukaryota"/>
</dbReference>
<dbReference type="KEGG" id="cten:18245781"/>
<dbReference type="EMBL" id="GL996521">
    <property type="protein sequence ID" value="EGV64067.1"/>
    <property type="molecule type" value="Genomic_DNA"/>
</dbReference>
<evidence type="ECO:0000259" key="1">
    <source>
        <dbReference type="Pfam" id="PF22998"/>
    </source>
</evidence>
<dbReference type="SUPFAM" id="SSF55729">
    <property type="entry name" value="Acyl-CoA N-acyltransferases (Nat)"/>
    <property type="match status" value="1"/>
</dbReference>
<dbReference type="RefSeq" id="XP_006686381.1">
    <property type="nucleotide sequence ID" value="XM_006686318.1"/>
</dbReference>
<keyword evidence="3" id="KW-1185">Reference proteome</keyword>
<dbReference type="Gene3D" id="3.40.630.30">
    <property type="match status" value="1"/>
</dbReference>
<dbReference type="InterPro" id="IPR055100">
    <property type="entry name" value="GNAT_LYC1-like"/>
</dbReference>
<dbReference type="PANTHER" id="PTHR34815:SF2">
    <property type="entry name" value="N-ACETYLTRANSFERASE DOMAIN-CONTAINING PROTEIN"/>
    <property type="match status" value="1"/>
</dbReference>
<gene>
    <name evidence="2" type="ORF">CANTEDRAFT_105103</name>
</gene>
<reference evidence="2 3" key="1">
    <citation type="journal article" date="2011" name="Proc. Natl. Acad. Sci. U.S.A.">
        <title>Comparative genomics of xylose-fermenting fungi for enhanced biofuel production.</title>
        <authorList>
            <person name="Wohlbach D.J."/>
            <person name="Kuo A."/>
            <person name="Sato T.K."/>
            <person name="Potts K.M."/>
            <person name="Salamov A.A."/>
            <person name="LaButti K.M."/>
            <person name="Sun H."/>
            <person name="Clum A."/>
            <person name="Pangilinan J.L."/>
            <person name="Lindquist E.A."/>
            <person name="Lucas S."/>
            <person name="Lapidus A."/>
            <person name="Jin M."/>
            <person name="Gunawan C."/>
            <person name="Balan V."/>
            <person name="Dale B.E."/>
            <person name="Jeffries T.W."/>
            <person name="Zinkel R."/>
            <person name="Barry K.W."/>
            <person name="Grigoriev I.V."/>
            <person name="Gasch A.P."/>
        </authorList>
    </citation>
    <scope>NUCLEOTIDE SEQUENCE [LARGE SCALE GENOMIC DNA]</scope>
    <source>
        <strain evidence="3">ATCC 10573 / BCRC 21748 / CBS 615 / JCM 9827 / NBRC 10315 / NRRL Y-1498 / VKM Y-70</strain>
    </source>
</reference>
<evidence type="ECO:0000313" key="3">
    <source>
        <dbReference type="Proteomes" id="UP000000707"/>
    </source>
</evidence>
<dbReference type="Proteomes" id="UP000000707">
    <property type="component" value="Unassembled WGS sequence"/>
</dbReference>
<accession>G3B330</accession>
<dbReference type="InterPro" id="IPR053013">
    <property type="entry name" value="LAT"/>
</dbReference>
<name>G3B330_CANTC</name>
<dbReference type="GeneID" id="18245781"/>
<dbReference type="AlphaFoldDB" id="G3B330"/>
<dbReference type="Pfam" id="PF22998">
    <property type="entry name" value="GNAT_LYC1-like"/>
    <property type="match status" value="1"/>
</dbReference>
<protein>
    <recommendedName>
        <fullName evidence="1">LYC1 C-terminal domain-containing protein</fullName>
    </recommendedName>
</protein>
<feature type="domain" description="LYC1 C-terminal" evidence="1">
    <location>
        <begin position="184"/>
        <end position="391"/>
    </location>
</feature>
<dbReference type="InterPro" id="IPR016181">
    <property type="entry name" value="Acyl_CoA_acyltransferase"/>
</dbReference>
<dbReference type="STRING" id="590646.G3B330"/>
<sequence length="391" mass="44909">MTAGDPNNYVLEQINHDGELVDFTRLQNSQAWKGILTSEEYTFRERLLGNCDMTQDLRVYVLKDINNPSEALCSIELLIRDALVYDKVDGKVVHRKVRSGCIGGVFTYKQHRRRGYARIMVNKLVDLCQAELLEDGFLFLYSEVDEFYAESGFVSMEVPVVVIPVDHETPTRFTGHQGVEVPEGSLVPLGFAEFEDVMNVYRKHSLQDIEARTRTDGKTHLTIVPDHRSFDWYHVRAKYVHGKVHDLKLKIDLGKMDQVFSLFKTVGPEIFGFKLENKGELLGFIVWTFDWTPEKFVVKVLLIHVCDGHHQSLRLKLLGYLKEYIQFYGEGFTKMEVWGSELQPTGVDLNSVGTVIPNASRSAMQMMVAKDQDHLKKGEVVWDNNNKLPWF</sequence>